<evidence type="ECO:0000256" key="1">
    <source>
        <dbReference type="ARBA" id="ARBA00000644"/>
    </source>
</evidence>
<keyword evidence="2" id="KW-0413">Isomerase</keyword>
<comment type="catalytic activity">
    <reaction evidence="1">
        <text>alpha-D-glucosamine 6-phosphate + H2O = beta-D-fructose 6-phosphate + NH4(+)</text>
        <dbReference type="Rhea" id="RHEA:12172"/>
        <dbReference type="ChEBI" id="CHEBI:15377"/>
        <dbReference type="ChEBI" id="CHEBI:28938"/>
        <dbReference type="ChEBI" id="CHEBI:57634"/>
        <dbReference type="ChEBI" id="CHEBI:75989"/>
        <dbReference type="EC" id="3.5.99.6"/>
    </reaction>
</comment>
<dbReference type="GO" id="GO:0016853">
    <property type="term" value="F:isomerase activity"/>
    <property type="evidence" value="ECO:0007669"/>
    <property type="project" value="UniProtKB-KW"/>
</dbReference>
<proteinExistence type="predicted"/>
<dbReference type="GO" id="GO:0004342">
    <property type="term" value="F:glucosamine-6-phosphate deaminase activity"/>
    <property type="evidence" value="ECO:0007669"/>
    <property type="project" value="UniProtKB-EC"/>
</dbReference>
<dbReference type="EMBL" id="JASJQH010011270">
    <property type="protein sequence ID" value="KAK9667487.1"/>
    <property type="molecule type" value="Genomic_DNA"/>
</dbReference>
<dbReference type="Gene3D" id="3.40.50.1360">
    <property type="match status" value="1"/>
</dbReference>
<sequence>MRLVIRDDASKVSQYIAEYIKRRILEFNPTEERPFVIGLPTGGSPIQVYRRLVEFHKAGELSFKNVITFNMDEYVGLPRDHPESYHSFM</sequence>
<evidence type="ECO:0000313" key="2">
    <source>
        <dbReference type="EMBL" id="KAK9667487.1"/>
    </source>
</evidence>
<accession>A0ABR2VK42</accession>
<dbReference type="EC" id="3.5.99.6" evidence="2"/>
<dbReference type="InterPro" id="IPR004547">
    <property type="entry name" value="Glucosamine6P_isomerase"/>
</dbReference>
<evidence type="ECO:0000313" key="3">
    <source>
        <dbReference type="Proteomes" id="UP001479436"/>
    </source>
</evidence>
<protein>
    <submittedName>
        <fullName evidence="2">Glucosamine-6-phosphate isomerase (Glucosamine-6-phosphate deaminase) (GNPDA) (GlcN6P deaminase)</fullName>
        <ecNumber evidence="2">3.5.99.6</ecNumber>
    </submittedName>
</protein>
<comment type="caution">
    <text evidence="2">The sequence shown here is derived from an EMBL/GenBank/DDBJ whole genome shotgun (WGS) entry which is preliminary data.</text>
</comment>
<feature type="non-terminal residue" evidence="2">
    <location>
        <position position="89"/>
    </location>
</feature>
<dbReference type="PANTHER" id="PTHR11280:SF5">
    <property type="entry name" value="GLUCOSAMINE-6-PHOSPHATE ISOMERASE"/>
    <property type="match status" value="1"/>
</dbReference>
<organism evidence="2 3">
    <name type="scientific">Basidiobolus ranarum</name>
    <dbReference type="NCBI Taxonomy" id="34480"/>
    <lineage>
        <taxon>Eukaryota</taxon>
        <taxon>Fungi</taxon>
        <taxon>Fungi incertae sedis</taxon>
        <taxon>Zoopagomycota</taxon>
        <taxon>Entomophthoromycotina</taxon>
        <taxon>Basidiobolomycetes</taxon>
        <taxon>Basidiobolales</taxon>
        <taxon>Basidiobolaceae</taxon>
        <taxon>Basidiobolus</taxon>
    </lineage>
</organism>
<gene>
    <name evidence="2" type="primary">NAG1_23</name>
    <name evidence="2" type="ORF">K7432_017800</name>
</gene>
<dbReference type="Proteomes" id="UP001479436">
    <property type="component" value="Unassembled WGS sequence"/>
</dbReference>
<keyword evidence="2" id="KW-0378">Hydrolase</keyword>
<dbReference type="SUPFAM" id="SSF100950">
    <property type="entry name" value="NagB/RpiA/CoA transferase-like"/>
    <property type="match status" value="1"/>
</dbReference>
<keyword evidence="3" id="KW-1185">Reference proteome</keyword>
<reference evidence="2 3" key="1">
    <citation type="submission" date="2023-04" db="EMBL/GenBank/DDBJ databases">
        <title>Genome of Basidiobolus ranarum AG-B5.</title>
        <authorList>
            <person name="Stajich J.E."/>
            <person name="Carter-House D."/>
            <person name="Gryganskyi A."/>
        </authorList>
    </citation>
    <scope>NUCLEOTIDE SEQUENCE [LARGE SCALE GENOMIC DNA]</scope>
    <source>
        <strain evidence="2 3">AG-B5</strain>
    </source>
</reference>
<dbReference type="PANTHER" id="PTHR11280">
    <property type="entry name" value="GLUCOSAMINE-6-PHOSPHATE ISOMERASE"/>
    <property type="match status" value="1"/>
</dbReference>
<name>A0ABR2VK42_9FUNG</name>
<dbReference type="InterPro" id="IPR037171">
    <property type="entry name" value="NagB/RpiA_transferase-like"/>
</dbReference>